<reference evidence="1" key="2">
    <citation type="submission" date="2021-08" db="EMBL/GenBank/DDBJ databases">
        <authorList>
            <person name="Eriksson T."/>
        </authorList>
    </citation>
    <scope>NUCLEOTIDE SEQUENCE</scope>
    <source>
        <strain evidence="1">Stoneville</strain>
        <tissue evidence="1">Whole head</tissue>
    </source>
</reference>
<organism evidence="1 2">
    <name type="scientific">Tenebrio molitor</name>
    <name type="common">Yellow mealworm beetle</name>
    <dbReference type="NCBI Taxonomy" id="7067"/>
    <lineage>
        <taxon>Eukaryota</taxon>
        <taxon>Metazoa</taxon>
        <taxon>Ecdysozoa</taxon>
        <taxon>Arthropoda</taxon>
        <taxon>Hexapoda</taxon>
        <taxon>Insecta</taxon>
        <taxon>Pterygota</taxon>
        <taxon>Neoptera</taxon>
        <taxon>Endopterygota</taxon>
        <taxon>Coleoptera</taxon>
        <taxon>Polyphaga</taxon>
        <taxon>Cucujiformia</taxon>
        <taxon>Tenebrionidae</taxon>
        <taxon>Tenebrio</taxon>
    </lineage>
</organism>
<accession>A0A8J6H964</accession>
<evidence type="ECO:0000313" key="2">
    <source>
        <dbReference type="Proteomes" id="UP000719412"/>
    </source>
</evidence>
<reference evidence="1" key="1">
    <citation type="journal article" date="2020" name="J Insects Food Feed">
        <title>The yellow mealworm (Tenebrio molitor) genome: a resource for the emerging insects as food and feed industry.</title>
        <authorList>
            <person name="Eriksson T."/>
            <person name="Andere A."/>
            <person name="Kelstrup H."/>
            <person name="Emery V."/>
            <person name="Picard C."/>
        </authorList>
    </citation>
    <scope>NUCLEOTIDE SEQUENCE</scope>
    <source>
        <strain evidence="1">Stoneville</strain>
        <tissue evidence="1">Whole head</tissue>
    </source>
</reference>
<evidence type="ECO:0000313" key="1">
    <source>
        <dbReference type="EMBL" id="KAH0810071.1"/>
    </source>
</evidence>
<dbReference type="EMBL" id="JABDTM020027729">
    <property type="protein sequence ID" value="KAH0810071.1"/>
    <property type="molecule type" value="Genomic_DNA"/>
</dbReference>
<keyword evidence="2" id="KW-1185">Reference proteome</keyword>
<sequence>MSVPQGILQEPILFTVDLYGRDAVGYLINDFQLFEVQPDNPDLTNLVPLSGHSFRMINPQFAHLAGIPASLPRHIQEVPRYTQEIDLAGTYWAGACRRVNQDGSSDSIEADLNEVWASSRRARPRDLTRSAPIKATNLPRKRLLEGHQSSIQTVLELNANPTCGFRNPEHLVRTVAFDCTWLYSIGGTNLLFHRPLDSAESNLVQIFGGSAEISILPCIQTRVFDYFSKQGVDPGDSFPPVVPDENSLSVSWRTRCVTRSSAPKLGSCQVSITHILSLVSKLETLPTRREEWPSRPRSNFRHNRRLNQRRFVISTKKTPPTSSFFVALLCMSATKSRRAMRVSPIHNHSQSNSRRYYRFHKEDILLLASFDTLPV</sequence>
<gene>
    <name evidence="1" type="ORF">GEV33_012717</name>
</gene>
<proteinExistence type="predicted"/>
<name>A0A8J6H964_TENMO</name>
<dbReference type="Proteomes" id="UP000719412">
    <property type="component" value="Unassembled WGS sequence"/>
</dbReference>
<protein>
    <submittedName>
        <fullName evidence="1">Uncharacterized protein</fullName>
    </submittedName>
</protein>
<dbReference type="AlphaFoldDB" id="A0A8J6H964"/>
<comment type="caution">
    <text evidence="1">The sequence shown here is derived from an EMBL/GenBank/DDBJ whole genome shotgun (WGS) entry which is preliminary data.</text>
</comment>